<dbReference type="Proteomes" id="UP001565474">
    <property type="component" value="Unassembled WGS sequence"/>
</dbReference>
<organism evidence="1 2">
    <name type="scientific">Bradyrhizobium yuanmingense</name>
    <dbReference type="NCBI Taxonomy" id="108015"/>
    <lineage>
        <taxon>Bacteria</taxon>
        <taxon>Pseudomonadati</taxon>
        <taxon>Pseudomonadota</taxon>
        <taxon>Alphaproteobacteria</taxon>
        <taxon>Hyphomicrobiales</taxon>
        <taxon>Nitrobacteraceae</taxon>
        <taxon>Bradyrhizobium</taxon>
    </lineage>
</organism>
<proteinExistence type="predicted"/>
<dbReference type="EMBL" id="JBGBZN010000002">
    <property type="protein sequence ID" value="MEY9474358.1"/>
    <property type="molecule type" value="Genomic_DNA"/>
</dbReference>
<sequence>MPSAPVRKPEIRRPGPERLARKLRLAKSLQPVAGRVSERDQLGDMPLVSECARTSDHPDAMAFEPSCQLIQFDGRRNFPSHHRKASIAAAVDDQPLLAVVHAEGPHLAAAIDLLHAEQPGRHPAPLLEL</sequence>
<comment type="caution">
    <text evidence="1">The sequence shown here is derived from an EMBL/GenBank/DDBJ whole genome shotgun (WGS) entry which is preliminary data.</text>
</comment>
<protein>
    <submittedName>
        <fullName evidence="1">Uncharacterized protein</fullName>
    </submittedName>
</protein>
<evidence type="ECO:0000313" key="1">
    <source>
        <dbReference type="EMBL" id="MEY9474358.1"/>
    </source>
</evidence>
<accession>A0ABV4GQY5</accession>
<reference evidence="1 2" key="1">
    <citation type="submission" date="2024-07" db="EMBL/GenBank/DDBJ databases">
        <title>Genomic Encyclopedia of Type Strains, Phase V (KMG-V): Genome sequencing to study the core and pangenomes of soil and plant-associated prokaryotes.</title>
        <authorList>
            <person name="Whitman W."/>
        </authorList>
    </citation>
    <scope>NUCLEOTIDE SEQUENCE [LARGE SCALE GENOMIC DNA]</scope>
    <source>
        <strain evidence="1 2">USDA 222</strain>
    </source>
</reference>
<keyword evidence="2" id="KW-1185">Reference proteome</keyword>
<evidence type="ECO:0000313" key="2">
    <source>
        <dbReference type="Proteomes" id="UP001565474"/>
    </source>
</evidence>
<name>A0ABV4GQY5_9BRAD</name>
<gene>
    <name evidence="1" type="ORF">ABH992_006757</name>
</gene>